<name>A0A1I8H6Q1_9PLAT</name>
<feature type="region of interest" description="Disordered" evidence="1">
    <location>
        <begin position="135"/>
        <end position="229"/>
    </location>
</feature>
<proteinExistence type="predicted"/>
<feature type="transmembrane region" description="Helical" evidence="2">
    <location>
        <begin position="66"/>
        <end position="86"/>
    </location>
</feature>
<sequence length="269" mass="28424">MTRAIGDVDQNQLDAIVASETNRLVLRDGSSSSNGARPHHSPPAPVVSGPAETSATSAAEALAPGIVGAVAFFAVMFALVAAYWRCGRLDDDRRRRIRRRCPRTPAVASETEGGGCRIIINPLEEEIEMKPRAPGVQQGLTKLSSSRQHSKNVDNQNDASDDFDDLASLLSSSTSSGSSCDGDSSSGEDEEVDANCEQCRREARLASPEEAAADSEEEEDDEDCCFDATDHDIGFADEDEDEVAADQADGVACDAAGSESVRLIRGGAC</sequence>
<keyword evidence="3" id="KW-1185">Reference proteome</keyword>
<keyword evidence="2" id="KW-0812">Transmembrane</keyword>
<organism evidence="3 4">
    <name type="scientific">Macrostomum lignano</name>
    <dbReference type="NCBI Taxonomy" id="282301"/>
    <lineage>
        <taxon>Eukaryota</taxon>
        <taxon>Metazoa</taxon>
        <taxon>Spiralia</taxon>
        <taxon>Lophotrochozoa</taxon>
        <taxon>Platyhelminthes</taxon>
        <taxon>Rhabditophora</taxon>
        <taxon>Macrostomorpha</taxon>
        <taxon>Macrostomida</taxon>
        <taxon>Macrostomidae</taxon>
        <taxon>Macrostomum</taxon>
    </lineage>
</organism>
<reference evidence="4" key="1">
    <citation type="submission" date="2016-11" db="UniProtKB">
        <authorList>
            <consortium name="WormBaseParasite"/>
        </authorList>
    </citation>
    <scope>IDENTIFICATION</scope>
</reference>
<feature type="compositionally biased region" description="Acidic residues" evidence="1">
    <location>
        <begin position="211"/>
        <end position="225"/>
    </location>
</feature>
<evidence type="ECO:0000256" key="1">
    <source>
        <dbReference type="SAM" id="MobiDB-lite"/>
    </source>
</evidence>
<evidence type="ECO:0000256" key="2">
    <source>
        <dbReference type="SAM" id="Phobius"/>
    </source>
</evidence>
<evidence type="ECO:0000313" key="3">
    <source>
        <dbReference type="Proteomes" id="UP000095280"/>
    </source>
</evidence>
<keyword evidence="2" id="KW-0472">Membrane</keyword>
<feature type="compositionally biased region" description="Polar residues" evidence="1">
    <location>
        <begin position="138"/>
        <end position="157"/>
    </location>
</feature>
<keyword evidence="2" id="KW-1133">Transmembrane helix</keyword>
<evidence type="ECO:0000313" key="4">
    <source>
        <dbReference type="WBParaSite" id="maker-uti_cns_0004528-snap-gene-0.6-mRNA-1"/>
    </source>
</evidence>
<feature type="region of interest" description="Disordered" evidence="1">
    <location>
        <begin position="27"/>
        <end position="52"/>
    </location>
</feature>
<accession>A0A1I8H6Q1</accession>
<dbReference type="Proteomes" id="UP000095280">
    <property type="component" value="Unplaced"/>
</dbReference>
<dbReference type="WBParaSite" id="maker-uti_cns_0004528-snap-gene-0.6-mRNA-1">
    <property type="protein sequence ID" value="maker-uti_cns_0004528-snap-gene-0.6-mRNA-1"/>
    <property type="gene ID" value="maker-uti_cns_0004528-snap-gene-0.6"/>
</dbReference>
<protein>
    <submittedName>
        <fullName evidence="4">Uncharacterized protein</fullName>
    </submittedName>
</protein>
<dbReference type="AlphaFoldDB" id="A0A1I8H6Q1"/>
<feature type="compositionally biased region" description="Low complexity" evidence="1">
    <location>
        <begin position="166"/>
        <end position="185"/>
    </location>
</feature>